<sequence>MHNQKKLLGNLIAFLLNENHKKTVTIPDDFEGMFHLWRGLINQRPAKPISEQYLKLEDAFLKSYYESIALYSIKNCYQTNYKNCYLFKGDVIQLQVESVVNAANSDLLGCFIPNHTCIDNTLHTFSGFRLRLYCKQLMLNQKMKEGAGKAKLTPAFQLPADYILHTVGPGVSPNGKVTEIRKVLLAKAYQSCLEKAFENQIHEIAFPCISTGEFGFSSEIASEIAIKTVLNWLEGHQEMKVIFVLYTDTDWELYRKKLGIKEN</sequence>
<keyword evidence="4" id="KW-0378">Hydrolase</keyword>
<comment type="cofactor">
    <cofactor evidence="1">
        <name>Zn(2+)</name>
        <dbReference type="ChEBI" id="CHEBI:29105"/>
    </cofactor>
</comment>
<dbReference type="PROSITE" id="PS51154">
    <property type="entry name" value="MACRO"/>
    <property type="match status" value="1"/>
</dbReference>
<reference evidence="10 11" key="1">
    <citation type="journal article" date="2014" name="Int. J. Syst. Evol. Microbiol.">
        <title>Phylogenomics and the dynamic genome evolution of the genus Streptococcus.</title>
        <authorList>
            <consortium name="The Broad Institute Genome Sequencing Platform"/>
            <person name="Richards V.P."/>
            <person name="Palmer S.R."/>
            <person name="Pavinski Bitar P.D."/>
            <person name="Qin X."/>
            <person name="Weinstock G.M."/>
            <person name="Highlander S.K."/>
            <person name="Town C.D."/>
            <person name="Burne R.A."/>
            <person name="Stanhope M.J."/>
        </authorList>
    </citation>
    <scope>NUCLEOTIDE SEQUENCE [LARGE SCALE GENOMIC DNA]</scope>
    <source>
        <strain evidence="10 11">2285-97</strain>
    </source>
</reference>
<evidence type="ECO:0000256" key="4">
    <source>
        <dbReference type="ARBA" id="ARBA00022801"/>
    </source>
</evidence>
<evidence type="ECO:0000256" key="5">
    <source>
        <dbReference type="ARBA" id="ARBA00022833"/>
    </source>
</evidence>
<evidence type="ECO:0000256" key="1">
    <source>
        <dbReference type="ARBA" id="ARBA00001947"/>
    </source>
</evidence>
<name>G5KG80_9STRE</name>
<comment type="caution">
    <text evidence="10">The sequence shown here is derived from an EMBL/GenBank/DDBJ whole genome shotgun (WGS) entry which is preliminary data.</text>
</comment>
<dbReference type="Pfam" id="PF01661">
    <property type="entry name" value="Macro"/>
    <property type="match status" value="1"/>
</dbReference>
<dbReference type="Proteomes" id="UP000005388">
    <property type="component" value="Unassembled WGS sequence"/>
</dbReference>
<evidence type="ECO:0000256" key="7">
    <source>
        <dbReference type="ARBA" id="ARBA00048482"/>
    </source>
</evidence>
<dbReference type="PANTHER" id="PTHR11106">
    <property type="entry name" value="GANGLIOSIDE INDUCED DIFFERENTIATION ASSOCIATED PROTEIN 2-RELATED"/>
    <property type="match status" value="1"/>
</dbReference>
<dbReference type="STRING" id="764291.STRUR_1241"/>
<evidence type="ECO:0000259" key="9">
    <source>
        <dbReference type="PROSITE" id="PS51154"/>
    </source>
</evidence>
<dbReference type="NCBIfam" id="NF003163">
    <property type="entry name" value="PRK04143.1"/>
    <property type="match status" value="1"/>
</dbReference>
<gene>
    <name evidence="10" type="ORF">STRUR_1241</name>
</gene>
<dbReference type="RefSeq" id="WP_006740268.1">
    <property type="nucleotide sequence ID" value="NZ_AEUZ02000001.1"/>
</dbReference>
<comment type="catalytic activity">
    <reaction evidence="7">
        <text>4-O-(ADP-D-ribosyl)-L-aspartyl-[protein] + H2O = L-aspartyl-[protein] + ADP-D-ribose + H(+)</text>
        <dbReference type="Rhea" id="RHEA:54428"/>
        <dbReference type="Rhea" id="RHEA-COMP:9867"/>
        <dbReference type="Rhea" id="RHEA-COMP:13832"/>
        <dbReference type="ChEBI" id="CHEBI:15377"/>
        <dbReference type="ChEBI" id="CHEBI:15378"/>
        <dbReference type="ChEBI" id="CHEBI:29961"/>
        <dbReference type="ChEBI" id="CHEBI:57967"/>
        <dbReference type="ChEBI" id="CHEBI:138102"/>
    </reaction>
    <physiologicalReaction direction="left-to-right" evidence="7">
        <dbReference type="Rhea" id="RHEA:54429"/>
    </physiologicalReaction>
</comment>
<dbReference type="AlphaFoldDB" id="G5KG80"/>
<dbReference type="SMART" id="SM00506">
    <property type="entry name" value="A1pp"/>
    <property type="match status" value="1"/>
</dbReference>
<evidence type="ECO:0000256" key="3">
    <source>
        <dbReference type="ARBA" id="ARBA00022723"/>
    </source>
</evidence>
<dbReference type="Gene3D" id="3.40.220.10">
    <property type="entry name" value="Leucine Aminopeptidase, subunit E, domain 1"/>
    <property type="match status" value="1"/>
</dbReference>
<dbReference type="GO" id="GO:0016798">
    <property type="term" value="F:hydrolase activity, acting on glycosyl bonds"/>
    <property type="evidence" value="ECO:0007669"/>
    <property type="project" value="UniProtKB-KW"/>
</dbReference>
<dbReference type="PANTHER" id="PTHR11106:SF121">
    <property type="entry name" value="ADP-RIBOSE 1''-PHOSPHATE PHOSPHATASE"/>
    <property type="match status" value="1"/>
</dbReference>
<dbReference type="InterPro" id="IPR043472">
    <property type="entry name" value="Macro_dom-like"/>
</dbReference>
<keyword evidence="6" id="KW-0326">Glycosidase</keyword>
<dbReference type="SUPFAM" id="SSF52949">
    <property type="entry name" value="Macro domain-like"/>
    <property type="match status" value="1"/>
</dbReference>
<feature type="domain" description="Macro" evidence="9">
    <location>
        <begin position="71"/>
        <end position="262"/>
    </location>
</feature>
<evidence type="ECO:0000256" key="8">
    <source>
        <dbReference type="ARBA" id="ARBA00093459"/>
    </source>
</evidence>
<dbReference type="InterPro" id="IPR002589">
    <property type="entry name" value="Macro_dom"/>
</dbReference>
<comment type="similarity">
    <text evidence="8">Belongs to the MacroD-type family. Zn-Macro subfamily.</text>
</comment>
<evidence type="ECO:0000313" key="11">
    <source>
        <dbReference type="Proteomes" id="UP000005388"/>
    </source>
</evidence>
<organism evidence="10 11">
    <name type="scientific">Streptococcus urinalis 2285-97</name>
    <dbReference type="NCBI Taxonomy" id="764291"/>
    <lineage>
        <taxon>Bacteria</taxon>
        <taxon>Bacillati</taxon>
        <taxon>Bacillota</taxon>
        <taxon>Bacilli</taxon>
        <taxon>Lactobacillales</taxon>
        <taxon>Streptococcaceae</taxon>
        <taxon>Streptococcus</taxon>
    </lineage>
</organism>
<protein>
    <recommendedName>
        <fullName evidence="2">Protein-ADP-ribose hydrolase</fullName>
    </recommendedName>
</protein>
<dbReference type="EMBL" id="AEUZ02000001">
    <property type="protein sequence ID" value="EHJ57565.1"/>
    <property type="molecule type" value="Genomic_DNA"/>
</dbReference>
<evidence type="ECO:0000256" key="2">
    <source>
        <dbReference type="ARBA" id="ARBA00018852"/>
    </source>
</evidence>
<dbReference type="GO" id="GO:0046872">
    <property type="term" value="F:metal ion binding"/>
    <property type="evidence" value="ECO:0007669"/>
    <property type="project" value="UniProtKB-KW"/>
</dbReference>
<dbReference type="eggNOG" id="COG2110">
    <property type="taxonomic scope" value="Bacteria"/>
</dbReference>
<accession>G5KG80</accession>
<keyword evidence="5" id="KW-0862">Zinc</keyword>
<keyword evidence="11" id="KW-1185">Reference proteome</keyword>
<evidence type="ECO:0000256" key="6">
    <source>
        <dbReference type="ARBA" id="ARBA00023295"/>
    </source>
</evidence>
<proteinExistence type="inferred from homology"/>
<keyword evidence="3" id="KW-0479">Metal-binding</keyword>
<evidence type="ECO:0000313" key="10">
    <source>
        <dbReference type="EMBL" id="EHJ57565.1"/>
    </source>
</evidence>